<dbReference type="SUPFAM" id="SSF50677">
    <property type="entry name" value="ValRS/IleRS/LeuRS editing domain"/>
    <property type="match status" value="1"/>
</dbReference>
<dbReference type="GO" id="GO:0032543">
    <property type="term" value="P:mitochondrial translation"/>
    <property type="evidence" value="ECO:0007669"/>
    <property type="project" value="EnsemblFungi"/>
</dbReference>
<evidence type="ECO:0000256" key="6">
    <source>
        <dbReference type="ARBA" id="ARBA00022917"/>
    </source>
</evidence>
<evidence type="ECO:0000313" key="13">
    <source>
        <dbReference type="Proteomes" id="UP000242877"/>
    </source>
</evidence>
<keyword evidence="4 9" id="KW-0547">Nucleotide-binding</keyword>
<keyword evidence="7 9" id="KW-0030">Aminoacyl-tRNA synthetase</keyword>
<dbReference type="CDD" id="cd07960">
    <property type="entry name" value="Anticodon_Ia_Ile_BEm"/>
    <property type="match status" value="1"/>
</dbReference>
<dbReference type="Gene3D" id="1.10.730.20">
    <property type="match status" value="1"/>
</dbReference>
<dbReference type="HAMAP" id="MF_02002">
    <property type="entry name" value="Ile_tRNA_synth_type1"/>
    <property type="match status" value="1"/>
</dbReference>
<dbReference type="PANTHER" id="PTHR42765">
    <property type="entry name" value="SOLEUCYL-TRNA SYNTHETASE"/>
    <property type="match status" value="1"/>
</dbReference>
<keyword evidence="13" id="KW-1185">Reference proteome</keyword>
<dbReference type="SUPFAM" id="SSF47323">
    <property type="entry name" value="Anticodon-binding domain of a subclass of class I aminoacyl-tRNA synthetases"/>
    <property type="match status" value="1"/>
</dbReference>
<dbReference type="GO" id="GO:0000049">
    <property type="term" value="F:tRNA binding"/>
    <property type="evidence" value="ECO:0007669"/>
    <property type="project" value="InterPro"/>
</dbReference>
<keyword evidence="6 9" id="KW-0648">Protein biosynthesis</keyword>
<keyword evidence="5 9" id="KW-0067">ATP-binding</keyword>
<dbReference type="Gene3D" id="3.40.50.620">
    <property type="entry name" value="HUPs"/>
    <property type="match status" value="2"/>
</dbReference>
<proteinExistence type="inferred from homology"/>
<dbReference type="InterPro" id="IPR002301">
    <property type="entry name" value="Ile-tRNA-ligase"/>
</dbReference>
<dbReference type="EC" id="6.1.1.5" evidence="2"/>
<dbReference type="OrthoDB" id="10264412at2759"/>
<evidence type="ECO:0000256" key="7">
    <source>
        <dbReference type="ARBA" id="ARBA00023146"/>
    </source>
</evidence>
<dbReference type="InterPro" id="IPR002300">
    <property type="entry name" value="aa-tRNA-synth_Ia"/>
</dbReference>
<dbReference type="InterPro" id="IPR023585">
    <property type="entry name" value="Ile-tRNA-ligase_type1"/>
</dbReference>
<evidence type="ECO:0000313" key="12">
    <source>
        <dbReference type="EMBL" id="KZZ87615.1"/>
    </source>
</evidence>
<evidence type="ECO:0000259" key="10">
    <source>
        <dbReference type="Pfam" id="PF00133"/>
    </source>
</evidence>
<comment type="similarity">
    <text evidence="1 9">Belongs to the class-I aminoacyl-tRNA synthetase family.</text>
</comment>
<sequence>MFRTSRPLFKLKNWAETLKLPKSSFPPRVSPESQAKYLQRCTEQLYAEQQSRADSSSNAPGKIETFVLHDGPPYANGDLHIGHALNKVLKDMIVRVEMAHQKRVDFVPGWDCHGLPIELKALQKQQELQKDDKLGQYWSGSNVAAGAAAVRKAARELADTTVIEQMEGFKKFGVMADWENRWKTMDKGFETKQLEVFMRMVESGFINRRLKPVYWSPSTGTALAEAELEYKDNHKSQAAVVKYKLVDLPEEIKSLDLQQDVHAVIWTTTPWTLPANAAITVSPDLEYSVVKSRTHGNLLIASERWKYLQSLMGEEEGELEIIATLPGSALISRATYQPLFKDANTTQQIIGADYVTADSGSGLVHTAPGHGMEDYETCKKYNIEGHAPVDNHGKFTAEAFPANPNLLTGNLIARHTYEHKYPYDWRSKQPIIIRATEQWFADLGVIRESALEAIKNVKFIPATARSRLESFVNNRKEWCISRQRAWGVPIPALYNKETGEAVLTKESVSHIIATINDRGIDSWWTDAEDDPAWIPPSLLEEHKNGPGYKRGTDTMDVWFDSGTSWTQIQKTQDKSYAADVYLEGTDQHRGWFQSSLLTHVADQLARGQKSGFTAPFKTLITHGFTLDGNARKMSKSLGNTISPQQIMDGTLLPPVKARKRKGEKKPTGPVYDALGTDALRLWVAGSDYTRDVVISQHTLKAVNGNLHKLRVTFKVILGALSDFNPATSAINYNELHQVDKIALWQFSELWDTCIPAFKDYEFYKAVNAITKYVNQDFSAFYMETIKDRLYADHEDSLSRRAAQSTLWHIYQGLQKLLAPITPTLVEESWQHAPESIQNDDYSPFMQPMEWKLKEQAYNKELAEGFPLLMAVNTPLKVMQEMARNNKLMGSSLQSFVHVYLPCKPEEVPIFQQLDKELCDLFVVSKVSLTYGDTKDLPEEIEQAQWKYKSEFETLDGKLGKVWVYAPAADKCPRCWKYNVSSREQLGRAVEEGEERLCQRCDSVMEQIEADTTVSGSEN</sequence>
<evidence type="ECO:0000256" key="2">
    <source>
        <dbReference type="ARBA" id="ARBA00013165"/>
    </source>
</evidence>
<reference evidence="12 13" key="1">
    <citation type="journal article" date="2016" name="Genome Biol. Evol.">
        <title>Divergent and convergent evolution of fungal pathogenicity.</title>
        <authorList>
            <person name="Shang Y."/>
            <person name="Xiao G."/>
            <person name="Zheng P."/>
            <person name="Cen K."/>
            <person name="Zhan S."/>
            <person name="Wang C."/>
        </authorList>
    </citation>
    <scope>NUCLEOTIDE SEQUENCE [LARGE SCALE GENOMIC DNA]</scope>
    <source>
        <strain evidence="12 13">ARSEF 7405</strain>
    </source>
</reference>
<dbReference type="PROSITE" id="PS00178">
    <property type="entry name" value="AA_TRNA_LIGASE_I"/>
    <property type="match status" value="1"/>
</dbReference>
<feature type="domain" description="Aminoacyl-tRNA synthetase class Ia" evidence="10">
    <location>
        <begin position="61"/>
        <end position="694"/>
    </location>
</feature>
<evidence type="ECO:0000256" key="5">
    <source>
        <dbReference type="ARBA" id="ARBA00022840"/>
    </source>
</evidence>
<dbReference type="GO" id="GO:0002161">
    <property type="term" value="F:aminoacyl-tRNA deacylase activity"/>
    <property type="evidence" value="ECO:0007669"/>
    <property type="project" value="InterPro"/>
</dbReference>
<evidence type="ECO:0000256" key="9">
    <source>
        <dbReference type="RuleBase" id="RU363035"/>
    </source>
</evidence>
<dbReference type="GO" id="GO:0004822">
    <property type="term" value="F:isoleucine-tRNA ligase activity"/>
    <property type="evidence" value="ECO:0007669"/>
    <property type="project" value="UniProtKB-EC"/>
</dbReference>
<feature type="domain" description="Methionyl/Valyl/Leucyl/Isoleucyl-tRNA synthetase anticodon-binding" evidence="11">
    <location>
        <begin position="739"/>
        <end position="877"/>
    </location>
</feature>
<gene>
    <name evidence="12" type="ORF">AAP_05526</name>
</gene>
<dbReference type="Proteomes" id="UP000242877">
    <property type="component" value="Unassembled WGS sequence"/>
</dbReference>
<keyword evidence="3 9" id="KW-0436">Ligase</keyword>
<dbReference type="Pfam" id="PF08264">
    <property type="entry name" value="Anticodon_1"/>
    <property type="match status" value="1"/>
</dbReference>
<dbReference type="InterPro" id="IPR009008">
    <property type="entry name" value="Val/Leu/Ile-tRNA-synth_edit"/>
</dbReference>
<evidence type="ECO:0000256" key="4">
    <source>
        <dbReference type="ARBA" id="ARBA00022741"/>
    </source>
</evidence>
<dbReference type="InterPro" id="IPR014729">
    <property type="entry name" value="Rossmann-like_a/b/a_fold"/>
</dbReference>
<dbReference type="VEuPathDB" id="FungiDB:AAP_05526"/>
<dbReference type="PANTHER" id="PTHR42765:SF1">
    <property type="entry name" value="ISOLEUCINE--TRNA LIGASE, MITOCHONDRIAL"/>
    <property type="match status" value="1"/>
</dbReference>
<evidence type="ECO:0000259" key="11">
    <source>
        <dbReference type="Pfam" id="PF08264"/>
    </source>
</evidence>
<dbReference type="SUPFAM" id="SSF52374">
    <property type="entry name" value="Nucleotidylyl transferase"/>
    <property type="match status" value="1"/>
</dbReference>
<dbReference type="InterPro" id="IPR033708">
    <property type="entry name" value="Anticodon_Ile_BEm"/>
</dbReference>
<protein>
    <recommendedName>
        <fullName evidence="2">isoleucine--tRNA ligase</fullName>
        <ecNumber evidence="2">6.1.1.5</ecNumber>
    </recommendedName>
    <alternativeName>
        <fullName evidence="8">Isoleucyl-tRNA synthetase</fullName>
    </alternativeName>
</protein>
<dbReference type="InterPro" id="IPR050081">
    <property type="entry name" value="Ile-tRNA_ligase"/>
</dbReference>
<dbReference type="GO" id="GO:0005524">
    <property type="term" value="F:ATP binding"/>
    <property type="evidence" value="ECO:0007669"/>
    <property type="project" value="UniProtKB-KW"/>
</dbReference>
<evidence type="ECO:0000256" key="1">
    <source>
        <dbReference type="ARBA" id="ARBA00005594"/>
    </source>
</evidence>
<dbReference type="PRINTS" id="PR00984">
    <property type="entry name" value="TRNASYNTHILE"/>
</dbReference>
<evidence type="ECO:0000256" key="3">
    <source>
        <dbReference type="ARBA" id="ARBA00022598"/>
    </source>
</evidence>
<dbReference type="GO" id="GO:0005739">
    <property type="term" value="C:mitochondrion"/>
    <property type="evidence" value="ECO:0007669"/>
    <property type="project" value="EnsemblFungi"/>
</dbReference>
<dbReference type="EMBL" id="AZGZ01000032">
    <property type="protein sequence ID" value="KZZ87615.1"/>
    <property type="molecule type" value="Genomic_DNA"/>
</dbReference>
<dbReference type="AlphaFoldDB" id="A0A167VJE6"/>
<dbReference type="CDD" id="cd00818">
    <property type="entry name" value="IleRS_core"/>
    <property type="match status" value="1"/>
</dbReference>
<dbReference type="InterPro" id="IPR009080">
    <property type="entry name" value="tRNAsynth_Ia_anticodon-bd"/>
</dbReference>
<dbReference type="GO" id="GO:0006428">
    <property type="term" value="P:isoleucyl-tRNA aminoacylation"/>
    <property type="evidence" value="ECO:0007669"/>
    <property type="project" value="InterPro"/>
</dbReference>
<evidence type="ECO:0000256" key="8">
    <source>
        <dbReference type="ARBA" id="ARBA00032665"/>
    </source>
</evidence>
<dbReference type="Gene3D" id="3.90.740.10">
    <property type="entry name" value="Valyl/Leucyl/Isoleucyl-tRNA synthetase, editing domain"/>
    <property type="match status" value="1"/>
</dbReference>
<name>A0A167VJE6_9EURO</name>
<comment type="caution">
    <text evidence="12">The sequence shown here is derived from an EMBL/GenBank/DDBJ whole genome shotgun (WGS) entry which is preliminary data.</text>
</comment>
<dbReference type="InterPro" id="IPR001412">
    <property type="entry name" value="aa-tRNA-synth_I_CS"/>
</dbReference>
<dbReference type="InterPro" id="IPR013155">
    <property type="entry name" value="M/V/L/I-tRNA-synth_anticd-bd"/>
</dbReference>
<accession>A0A167VJE6</accession>
<organism evidence="12 13">
    <name type="scientific">Ascosphaera apis ARSEF 7405</name>
    <dbReference type="NCBI Taxonomy" id="392613"/>
    <lineage>
        <taxon>Eukaryota</taxon>
        <taxon>Fungi</taxon>
        <taxon>Dikarya</taxon>
        <taxon>Ascomycota</taxon>
        <taxon>Pezizomycotina</taxon>
        <taxon>Eurotiomycetes</taxon>
        <taxon>Eurotiomycetidae</taxon>
        <taxon>Onygenales</taxon>
        <taxon>Ascosphaeraceae</taxon>
        <taxon>Ascosphaera</taxon>
    </lineage>
</organism>
<dbReference type="NCBIfam" id="TIGR00392">
    <property type="entry name" value="ileS"/>
    <property type="match status" value="1"/>
</dbReference>
<dbReference type="Pfam" id="PF00133">
    <property type="entry name" value="tRNA-synt_1"/>
    <property type="match status" value="1"/>
</dbReference>